<evidence type="ECO:0000313" key="1">
    <source>
        <dbReference type="EMBL" id="CAH2226507.1"/>
    </source>
</evidence>
<name>A0A8S4QZ22_9NEOP</name>
<accession>A0A8S4QZ22</accession>
<sequence length="52" mass="5235">SWSGEIVAVMLISAADQHRSVSRHCCSAEGVVTGVTTGTRGLSPQAGGHKAA</sequence>
<dbReference type="EMBL" id="CAKXAJ010021452">
    <property type="protein sequence ID" value="CAH2226507.1"/>
    <property type="molecule type" value="Genomic_DNA"/>
</dbReference>
<evidence type="ECO:0000313" key="2">
    <source>
        <dbReference type="Proteomes" id="UP000838756"/>
    </source>
</evidence>
<comment type="caution">
    <text evidence="1">The sequence shown here is derived from an EMBL/GenBank/DDBJ whole genome shotgun (WGS) entry which is preliminary data.</text>
</comment>
<dbReference type="AlphaFoldDB" id="A0A8S4QZ22"/>
<feature type="non-terminal residue" evidence="1">
    <location>
        <position position="1"/>
    </location>
</feature>
<gene>
    <name evidence="1" type="primary">jg6101</name>
    <name evidence="1" type="ORF">PAEG_LOCUS7210</name>
</gene>
<proteinExistence type="predicted"/>
<protein>
    <submittedName>
        <fullName evidence="1">Jg6101 protein</fullName>
    </submittedName>
</protein>
<dbReference type="Proteomes" id="UP000838756">
    <property type="component" value="Unassembled WGS sequence"/>
</dbReference>
<reference evidence="1" key="1">
    <citation type="submission" date="2022-03" db="EMBL/GenBank/DDBJ databases">
        <authorList>
            <person name="Lindestad O."/>
        </authorList>
    </citation>
    <scope>NUCLEOTIDE SEQUENCE</scope>
</reference>
<organism evidence="1 2">
    <name type="scientific">Pararge aegeria aegeria</name>
    <dbReference type="NCBI Taxonomy" id="348720"/>
    <lineage>
        <taxon>Eukaryota</taxon>
        <taxon>Metazoa</taxon>
        <taxon>Ecdysozoa</taxon>
        <taxon>Arthropoda</taxon>
        <taxon>Hexapoda</taxon>
        <taxon>Insecta</taxon>
        <taxon>Pterygota</taxon>
        <taxon>Neoptera</taxon>
        <taxon>Endopterygota</taxon>
        <taxon>Lepidoptera</taxon>
        <taxon>Glossata</taxon>
        <taxon>Ditrysia</taxon>
        <taxon>Papilionoidea</taxon>
        <taxon>Nymphalidae</taxon>
        <taxon>Satyrinae</taxon>
        <taxon>Satyrini</taxon>
        <taxon>Parargina</taxon>
        <taxon>Pararge</taxon>
    </lineage>
</organism>
<keyword evidence="2" id="KW-1185">Reference proteome</keyword>